<comment type="caution">
    <text evidence="1">The sequence shown here is derived from an EMBL/GenBank/DDBJ whole genome shotgun (WGS) entry which is preliminary data.</text>
</comment>
<feature type="non-terminal residue" evidence="1">
    <location>
        <position position="97"/>
    </location>
</feature>
<sequence>MFGADSSLDTYFRLFLDLPNPLVSVVGPEELRTRFATAISEYFSAESFSYSGPAAFPHPKHLSGPEAVDAGVAGDPLDSAVVFKTAGPFTLRMSGNV</sequence>
<proteinExistence type="predicted"/>
<evidence type="ECO:0000313" key="2">
    <source>
        <dbReference type="Proteomes" id="UP000265618"/>
    </source>
</evidence>
<protein>
    <submittedName>
        <fullName evidence="1">Uncharacterized protein</fullName>
    </submittedName>
</protein>
<dbReference type="EMBL" id="BDIP01006299">
    <property type="protein sequence ID" value="GCA64147.1"/>
    <property type="molecule type" value="Genomic_DNA"/>
</dbReference>
<reference evidence="1 2" key="1">
    <citation type="journal article" date="2018" name="PLoS ONE">
        <title>The draft genome of Kipferlia bialata reveals reductive genome evolution in fornicate parasites.</title>
        <authorList>
            <person name="Tanifuji G."/>
            <person name="Takabayashi S."/>
            <person name="Kume K."/>
            <person name="Takagi M."/>
            <person name="Nakayama T."/>
            <person name="Kamikawa R."/>
            <person name="Inagaki Y."/>
            <person name="Hashimoto T."/>
        </authorList>
    </citation>
    <scope>NUCLEOTIDE SEQUENCE [LARGE SCALE GENOMIC DNA]</scope>
    <source>
        <strain evidence="1">NY0173</strain>
    </source>
</reference>
<dbReference type="AlphaFoldDB" id="A0A391NSC7"/>
<evidence type="ECO:0000313" key="1">
    <source>
        <dbReference type="EMBL" id="GCA64147.1"/>
    </source>
</evidence>
<accession>A0A391NSC7</accession>
<gene>
    <name evidence="1" type="ORF">KIPB_013360</name>
</gene>
<dbReference type="Proteomes" id="UP000265618">
    <property type="component" value="Unassembled WGS sequence"/>
</dbReference>
<name>A0A391NSC7_9EUKA</name>
<organism evidence="1 2">
    <name type="scientific">Kipferlia bialata</name>
    <dbReference type="NCBI Taxonomy" id="797122"/>
    <lineage>
        <taxon>Eukaryota</taxon>
        <taxon>Metamonada</taxon>
        <taxon>Carpediemonas-like organisms</taxon>
        <taxon>Kipferlia</taxon>
    </lineage>
</organism>
<keyword evidence="2" id="KW-1185">Reference proteome</keyword>